<proteinExistence type="predicted"/>
<protein>
    <recommendedName>
        <fullName evidence="3">MHC class I antigen</fullName>
    </recommendedName>
</protein>
<keyword evidence="2" id="KW-1185">Reference proteome</keyword>
<feature type="non-terminal residue" evidence="1">
    <location>
        <position position="70"/>
    </location>
</feature>
<dbReference type="EMBL" id="CAWUPB010000142">
    <property type="protein sequence ID" value="CAK7323814.1"/>
    <property type="molecule type" value="Genomic_DNA"/>
</dbReference>
<comment type="caution">
    <text evidence="1">The sequence shown here is derived from an EMBL/GenBank/DDBJ whole genome shotgun (WGS) entry which is preliminary data.</text>
</comment>
<dbReference type="AlphaFoldDB" id="A0AAV1QUL5"/>
<feature type="non-terminal residue" evidence="1">
    <location>
        <position position="1"/>
    </location>
</feature>
<sequence>VEVRRYGSGEVGAWVVDSDRVYGHWQGKHAKLGVRTSTGEGPRRTEGEGVLGGRRVVSERGRVGVLGGRK</sequence>
<evidence type="ECO:0000313" key="1">
    <source>
        <dbReference type="EMBL" id="CAK7323814.1"/>
    </source>
</evidence>
<organism evidence="1 2">
    <name type="scientific">Dovyalis caffra</name>
    <dbReference type="NCBI Taxonomy" id="77055"/>
    <lineage>
        <taxon>Eukaryota</taxon>
        <taxon>Viridiplantae</taxon>
        <taxon>Streptophyta</taxon>
        <taxon>Embryophyta</taxon>
        <taxon>Tracheophyta</taxon>
        <taxon>Spermatophyta</taxon>
        <taxon>Magnoliopsida</taxon>
        <taxon>eudicotyledons</taxon>
        <taxon>Gunneridae</taxon>
        <taxon>Pentapetalae</taxon>
        <taxon>rosids</taxon>
        <taxon>fabids</taxon>
        <taxon>Malpighiales</taxon>
        <taxon>Salicaceae</taxon>
        <taxon>Flacourtieae</taxon>
        <taxon>Dovyalis</taxon>
    </lineage>
</organism>
<reference evidence="1 2" key="1">
    <citation type="submission" date="2024-01" db="EMBL/GenBank/DDBJ databases">
        <authorList>
            <person name="Waweru B."/>
        </authorList>
    </citation>
    <scope>NUCLEOTIDE SEQUENCE [LARGE SCALE GENOMIC DNA]</scope>
</reference>
<gene>
    <name evidence="1" type="ORF">DCAF_LOCUS1444</name>
</gene>
<accession>A0AAV1QUL5</accession>
<evidence type="ECO:0008006" key="3">
    <source>
        <dbReference type="Google" id="ProtNLM"/>
    </source>
</evidence>
<dbReference type="Proteomes" id="UP001314170">
    <property type="component" value="Unassembled WGS sequence"/>
</dbReference>
<name>A0AAV1QUL5_9ROSI</name>
<evidence type="ECO:0000313" key="2">
    <source>
        <dbReference type="Proteomes" id="UP001314170"/>
    </source>
</evidence>